<proteinExistence type="predicted"/>
<evidence type="ECO:0000313" key="4">
    <source>
        <dbReference type="Proteomes" id="UP000295735"/>
    </source>
</evidence>
<dbReference type="PANTHER" id="PTHR38457">
    <property type="entry name" value="REGULATOR ABRB-RELATED"/>
    <property type="match status" value="1"/>
</dbReference>
<feature type="transmembrane region" description="Helical" evidence="1">
    <location>
        <begin position="322"/>
        <end position="340"/>
    </location>
</feature>
<dbReference type="KEGG" id="mequ:KFV11_07295"/>
<feature type="transmembrane region" description="Helical" evidence="1">
    <location>
        <begin position="200"/>
        <end position="220"/>
    </location>
</feature>
<dbReference type="RefSeq" id="WP_149458459.1">
    <property type="nucleotide sequence ID" value="NZ_CP073809.1"/>
</dbReference>
<organism evidence="3 5">
    <name type="scientific">Macrococcus equipercicus</name>
    <dbReference type="NCBI Taxonomy" id="69967"/>
    <lineage>
        <taxon>Bacteria</taxon>
        <taxon>Bacillati</taxon>
        <taxon>Bacillota</taxon>
        <taxon>Bacilli</taxon>
        <taxon>Bacillales</taxon>
        <taxon>Staphylococcaceae</taxon>
        <taxon>Macrococcus</taxon>
    </lineage>
</organism>
<dbReference type="Pfam" id="PF05145">
    <property type="entry name" value="AbrB"/>
    <property type="match status" value="1"/>
</dbReference>
<dbReference type="InterPro" id="IPR007820">
    <property type="entry name" value="AbrB_fam"/>
</dbReference>
<feature type="transmembrane region" description="Helical" evidence="1">
    <location>
        <begin position="174"/>
        <end position="193"/>
    </location>
</feature>
<dbReference type="PIRSF" id="PIRSF038991">
    <property type="entry name" value="Protein_AbrB"/>
    <property type="match status" value="1"/>
</dbReference>
<evidence type="ECO:0000313" key="5">
    <source>
        <dbReference type="Proteomes" id="UP001057381"/>
    </source>
</evidence>
<feature type="transmembrane region" description="Helical" evidence="1">
    <location>
        <begin position="133"/>
        <end position="154"/>
    </location>
</feature>
<evidence type="ECO:0000256" key="1">
    <source>
        <dbReference type="SAM" id="Phobius"/>
    </source>
</evidence>
<keyword evidence="1" id="KW-1133">Transmembrane helix</keyword>
<dbReference type="PANTHER" id="PTHR38457:SF1">
    <property type="entry name" value="REGULATOR ABRB-RELATED"/>
    <property type="match status" value="1"/>
</dbReference>
<keyword evidence="1" id="KW-0812">Transmembrane</keyword>
<keyword evidence="4" id="KW-1185">Reference proteome</keyword>
<dbReference type="InterPro" id="IPR017516">
    <property type="entry name" value="AbrB_dup"/>
</dbReference>
<feature type="transmembrane region" description="Helical" evidence="1">
    <location>
        <begin position="226"/>
        <end position="245"/>
    </location>
</feature>
<reference evidence="2 4" key="1">
    <citation type="submission" date="2019-09" db="EMBL/GenBank/DDBJ databases">
        <authorList>
            <person name="Mazhar S."/>
            <person name="Altermann E."/>
            <person name="Hill C."/>
            <person name="Mcauliffe O."/>
        </authorList>
    </citation>
    <scope>NUCLEOTIDE SEQUENCE [LARGE SCALE GENOMIC DNA]</scope>
    <source>
        <strain evidence="2 4">ATCC 51831</strain>
    </source>
</reference>
<dbReference type="NCBIfam" id="TIGR03082">
    <property type="entry name" value="Gneg_AbrB_dup"/>
    <property type="match status" value="2"/>
</dbReference>
<protein>
    <submittedName>
        <fullName evidence="3">AbrB family transcriptional regulator</fullName>
    </submittedName>
</protein>
<evidence type="ECO:0000313" key="3">
    <source>
        <dbReference type="EMBL" id="UTH13077.1"/>
    </source>
</evidence>
<keyword evidence="1" id="KW-0472">Membrane</keyword>
<dbReference type="Proteomes" id="UP001057381">
    <property type="component" value="Chromosome"/>
</dbReference>
<dbReference type="OrthoDB" id="5460360at2"/>
<dbReference type="EMBL" id="CP073809">
    <property type="protein sequence ID" value="UTH13077.1"/>
    <property type="molecule type" value="Genomic_DNA"/>
</dbReference>
<dbReference type="EMBL" id="SCWC02000002">
    <property type="protein sequence ID" value="KAA1039991.1"/>
    <property type="molecule type" value="Genomic_DNA"/>
</dbReference>
<dbReference type="Proteomes" id="UP000295735">
    <property type="component" value="Unassembled WGS sequence"/>
</dbReference>
<sequence>MFQLLLVILALSVGFLLMKVGMILPWLFGPIIAAVLCSKFSRRTIVWPKVLGDLGLFILGAQIGAAFTRQVVLDIKDDAVNIVILNMLLLAAAVLLSLLFKKIVDCTFETALLSSIPGALSQMIVMAEENKQANLLVVTLSQTSRLLFVIMIVPLVSSWQSGGVSHAAHKAPSLFMQLSPLSFILLVLSTAAVYRLMTKIHFPVPQLLAPILVLIIWNMMTEQTFSIPYMLVALAQVLFGIRIGLQMYSLSNQLSRRLFVGICIHNLLLIGATLVMVIVFTWLTAHPFNDLFLSAAPGGMAQIIVVGIETGANVAMISSYHIFRIFFILLIVTPLVQYILKKSQIDKRL</sequence>
<feature type="transmembrane region" description="Helical" evidence="1">
    <location>
        <begin position="50"/>
        <end position="67"/>
    </location>
</feature>
<gene>
    <name evidence="2" type="ORF">ERX35_003105</name>
    <name evidence="3" type="ORF">KFV11_07295</name>
</gene>
<dbReference type="AlphaFoldDB" id="A0A9Q9F0P8"/>
<feature type="transmembrane region" description="Helical" evidence="1">
    <location>
        <begin position="79"/>
        <end position="100"/>
    </location>
</feature>
<evidence type="ECO:0000313" key="2">
    <source>
        <dbReference type="EMBL" id="KAA1039991.1"/>
    </source>
</evidence>
<feature type="transmembrane region" description="Helical" evidence="1">
    <location>
        <begin position="6"/>
        <end position="38"/>
    </location>
</feature>
<feature type="transmembrane region" description="Helical" evidence="1">
    <location>
        <begin position="257"/>
        <end position="283"/>
    </location>
</feature>
<dbReference type="GO" id="GO:0016020">
    <property type="term" value="C:membrane"/>
    <property type="evidence" value="ECO:0007669"/>
    <property type="project" value="InterPro"/>
</dbReference>
<name>A0A9Q9F0P8_9STAP</name>
<accession>A0A9Q9F0P8</accession>
<dbReference type="GO" id="GO:0010468">
    <property type="term" value="P:regulation of gene expression"/>
    <property type="evidence" value="ECO:0007669"/>
    <property type="project" value="InterPro"/>
</dbReference>
<reference evidence="3" key="2">
    <citation type="submission" date="2021-04" db="EMBL/GenBank/DDBJ databases">
        <title>Complete Genome Sequences of Macrococcus spp. from dog and cattle.</title>
        <authorList>
            <person name="Schwendener S."/>
            <person name="Perreten V."/>
        </authorList>
    </citation>
    <scope>NUCLEOTIDE SEQUENCE</scope>
    <source>
        <strain evidence="3">Epi0143-OL</strain>
    </source>
</reference>